<feature type="chain" id="PRO_5046264232" evidence="1">
    <location>
        <begin position="32"/>
        <end position="88"/>
    </location>
</feature>
<dbReference type="PROSITE" id="PS51318">
    <property type="entry name" value="TAT"/>
    <property type="match status" value="1"/>
</dbReference>
<evidence type="ECO:0000256" key="1">
    <source>
        <dbReference type="SAM" id="SignalP"/>
    </source>
</evidence>
<evidence type="ECO:0000313" key="3">
    <source>
        <dbReference type="Proteomes" id="UP000517916"/>
    </source>
</evidence>
<dbReference type="EMBL" id="JACJID010000001">
    <property type="protein sequence ID" value="MBA8923743.1"/>
    <property type="molecule type" value="Genomic_DNA"/>
</dbReference>
<proteinExistence type="predicted"/>
<dbReference type="InterPro" id="IPR006311">
    <property type="entry name" value="TAT_signal"/>
</dbReference>
<gene>
    <name evidence="2" type="ORF">BC739_000940</name>
</gene>
<keyword evidence="1" id="KW-0732">Signal</keyword>
<keyword evidence="3" id="KW-1185">Reference proteome</keyword>
<dbReference type="Proteomes" id="UP000517916">
    <property type="component" value="Unassembled WGS sequence"/>
</dbReference>
<reference evidence="2 3" key="1">
    <citation type="submission" date="2020-08" db="EMBL/GenBank/DDBJ databases">
        <title>Genomic Encyclopedia of Archaeal and Bacterial Type Strains, Phase II (KMG-II): from individual species to whole genera.</title>
        <authorList>
            <person name="Goeker M."/>
        </authorList>
    </citation>
    <scope>NUCLEOTIDE SEQUENCE [LARGE SCALE GENOMIC DNA]</scope>
    <source>
        <strain evidence="2 3">DSM 43850</strain>
    </source>
</reference>
<feature type="signal peptide" evidence="1">
    <location>
        <begin position="1"/>
        <end position="31"/>
    </location>
</feature>
<organism evidence="2 3">
    <name type="scientific">Kutzneria viridogrisea</name>
    <dbReference type="NCBI Taxonomy" id="47990"/>
    <lineage>
        <taxon>Bacteria</taxon>
        <taxon>Bacillati</taxon>
        <taxon>Actinomycetota</taxon>
        <taxon>Actinomycetes</taxon>
        <taxon>Pseudonocardiales</taxon>
        <taxon>Pseudonocardiaceae</taxon>
        <taxon>Kutzneria</taxon>
    </lineage>
</organism>
<comment type="caution">
    <text evidence="2">The sequence shown here is derived from an EMBL/GenBank/DDBJ whole genome shotgun (WGS) entry which is preliminary data.</text>
</comment>
<evidence type="ECO:0000313" key="2">
    <source>
        <dbReference type="EMBL" id="MBA8923743.1"/>
    </source>
</evidence>
<name>A0ABR6BA38_9PSEU</name>
<dbReference type="RefSeq" id="WP_025358712.1">
    <property type="nucleotide sequence ID" value="NZ_BAAABQ010000048.1"/>
</dbReference>
<sequence>MSTSTRRHLAAGIAGLAAVGAIALGASPASAATATPATAGFQHAQSGDPQGGDTCLELKQDPNGIVILVPCENPPAGSTAPVTPIPGL</sequence>
<accession>A0ABR6BA38</accession>
<protein>
    <submittedName>
        <fullName evidence="2">Uncharacterized protein</fullName>
    </submittedName>
</protein>